<evidence type="ECO:0000259" key="2">
    <source>
        <dbReference type="Pfam" id="PF02272"/>
    </source>
</evidence>
<comment type="caution">
    <text evidence="3">The sequence shown here is derived from an EMBL/GenBank/DDBJ whole genome shotgun (WGS) entry which is preliminary data.</text>
</comment>
<evidence type="ECO:0000313" key="4">
    <source>
        <dbReference type="Proteomes" id="UP001200430"/>
    </source>
</evidence>
<dbReference type="EMBL" id="JAKGUD010000003">
    <property type="protein sequence ID" value="MCF4142074.1"/>
    <property type="molecule type" value="Genomic_DNA"/>
</dbReference>
<organism evidence="3 4">
    <name type="scientific">Dethiosulfovibrio marinus</name>
    <dbReference type="NCBI Taxonomy" id="133532"/>
    <lineage>
        <taxon>Bacteria</taxon>
        <taxon>Thermotogati</taxon>
        <taxon>Synergistota</taxon>
        <taxon>Synergistia</taxon>
        <taxon>Synergistales</taxon>
        <taxon>Dethiosulfovibrionaceae</taxon>
        <taxon>Dethiosulfovibrio</taxon>
    </lineage>
</organism>
<keyword evidence="4" id="KW-1185">Reference proteome</keyword>
<dbReference type="InterPro" id="IPR001667">
    <property type="entry name" value="DDH_dom"/>
</dbReference>
<dbReference type="SUPFAM" id="SSF64182">
    <property type="entry name" value="DHH phosphoesterases"/>
    <property type="match status" value="1"/>
</dbReference>
<protein>
    <submittedName>
        <fullName evidence="3">Bifunctional oligoribonuclease/PAP phosphatase NrnA</fullName>
    </submittedName>
</protein>
<feature type="domain" description="DHHA1" evidence="2">
    <location>
        <begin position="242"/>
        <end position="321"/>
    </location>
</feature>
<dbReference type="Pfam" id="PF01368">
    <property type="entry name" value="DHH"/>
    <property type="match status" value="1"/>
</dbReference>
<dbReference type="PANTHER" id="PTHR47618">
    <property type="entry name" value="BIFUNCTIONAL OLIGORIBONUCLEASE AND PAP PHOSPHATASE NRNA"/>
    <property type="match status" value="1"/>
</dbReference>
<dbReference type="InterPro" id="IPR051319">
    <property type="entry name" value="Oligoribo/pAp-PDE_c-di-AMP_PDE"/>
</dbReference>
<name>A0ABS9EMY0_9BACT</name>
<dbReference type="PANTHER" id="PTHR47618:SF1">
    <property type="entry name" value="BIFUNCTIONAL OLIGORIBONUCLEASE AND PAP PHOSPHATASE NRNA"/>
    <property type="match status" value="1"/>
</dbReference>
<dbReference type="Proteomes" id="UP001200430">
    <property type="component" value="Unassembled WGS sequence"/>
</dbReference>
<reference evidence="3 4" key="1">
    <citation type="submission" date="2022-01" db="EMBL/GenBank/DDBJ databases">
        <title>Dethiosulfovibrio faecalis sp. nov., a novel proteolytic, non-sulfur-reducing bacterium isolated from a marine aquaculture solid waste bioreactor.</title>
        <authorList>
            <person name="Grabowski S."/>
            <person name="Apolinario E."/>
            <person name="Schneider N."/>
            <person name="Marshall C.W."/>
            <person name="Sowers K.R."/>
        </authorList>
    </citation>
    <scope>NUCLEOTIDE SEQUENCE [LARGE SCALE GENOMIC DNA]</scope>
    <source>
        <strain evidence="3 4">DSM 12537</strain>
    </source>
</reference>
<dbReference type="InterPro" id="IPR038763">
    <property type="entry name" value="DHH_sf"/>
</dbReference>
<dbReference type="Gene3D" id="3.10.310.30">
    <property type="match status" value="1"/>
</dbReference>
<proteinExistence type="predicted"/>
<dbReference type="Gene3D" id="3.90.1640.10">
    <property type="entry name" value="inorganic pyrophosphatase (n-terminal core)"/>
    <property type="match status" value="1"/>
</dbReference>
<feature type="domain" description="DDH" evidence="1">
    <location>
        <begin position="32"/>
        <end position="168"/>
    </location>
</feature>
<dbReference type="InterPro" id="IPR003156">
    <property type="entry name" value="DHHA1_dom"/>
</dbReference>
<dbReference type="Pfam" id="PF02272">
    <property type="entry name" value="DHHA1"/>
    <property type="match status" value="1"/>
</dbReference>
<accession>A0ABS9EMY0</accession>
<evidence type="ECO:0000313" key="3">
    <source>
        <dbReference type="EMBL" id="MCF4142074.1"/>
    </source>
</evidence>
<evidence type="ECO:0000259" key="1">
    <source>
        <dbReference type="Pfam" id="PF01368"/>
    </source>
</evidence>
<sequence length="326" mass="36214">MKRIPIMSRVTMENENKARLISTLKDSGSWILISHVKPDGDTLGSASALFKIGLSLGKDVRWYGKDPFPERYRFLFASDRYESVQSMPDIPENSVVVALDVSTLDRGIEGMSKGEKLVVIDHHGDNARFGDINLIEDVSSVGEMIYCLAGDMNVAISADMAEAIYVAIATDTGGMTFSNTGGKTLRIVADLLDCGLPLQRVVEMLYHNDTVERLHLWGRAYERVVRLDGLCYSWLYDVDFEETHTDQDDTESLVNSLMKIKDTKVAVLFVENDKDVKVSLRSDGSLSVREIAHLWNGGGHPCASGCRLTGPMDEVIARVLDSIYKR</sequence>
<gene>
    <name evidence="3" type="ORF">L2W38_04490</name>
</gene>